<accession>A0A0A2WLJ0</accession>
<comment type="caution">
    <text evidence="2">The sequence shown here is derived from an EMBL/GenBank/DDBJ whole genome shotgun (WGS) entry which is preliminary data.</text>
</comment>
<proteinExistence type="predicted"/>
<feature type="transmembrane region" description="Helical" evidence="1">
    <location>
        <begin position="91"/>
        <end position="110"/>
    </location>
</feature>
<name>A0A0A2WLJ0_THEFI</name>
<sequence>MLWDALVFLALVLFARLLARLFSWEAAGVWANLLWFVYQNEWGTGWLAYLRGLGVGLVLAVGYGRPGLVWALLPWPLALYLRFRLGLLLPYLYALGEGMMVGLLLYLAGLRSRQAR</sequence>
<evidence type="ECO:0000256" key="1">
    <source>
        <dbReference type="SAM" id="Phobius"/>
    </source>
</evidence>
<feature type="transmembrane region" description="Helical" evidence="1">
    <location>
        <begin position="43"/>
        <end position="61"/>
    </location>
</feature>
<protein>
    <submittedName>
        <fullName evidence="2">Uncharacterized protein</fullName>
    </submittedName>
</protein>
<evidence type="ECO:0000313" key="3">
    <source>
        <dbReference type="Proteomes" id="UP000030364"/>
    </source>
</evidence>
<gene>
    <name evidence="2" type="ORF">THFILI_08695</name>
</gene>
<dbReference type="Proteomes" id="UP000030364">
    <property type="component" value="Unassembled WGS sequence"/>
</dbReference>
<dbReference type="RefSeq" id="WP_038067119.1">
    <property type="nucleotide sequence ID" value="NZ_JPSL02000040.1"/>
</dbReference>
<organism evidence="2 3">
    <name type="scientific">Thermus filiformis</name>
    <dbReference type="NCBI Taxonomy" id="276"/>
    <lineage>
        <taxon>Bacteria</taxon>
        <taxon>Thermotogati</taxon>
        <taxon>Deinococcota</taxon>
        <taxon>Deinococci</taxon>
        <taxon>Thermales</taxon>
        <taxon>Thermaceae</taxon>
        <taxon>Thermus</taxon>
    </lineage>
</organism>
<evidence type="ECO:0000313" key="2">
    <source>
        <dbReference type="EMBL" id="KGQ21056.1"/>
    </source>
</evidence>
<keyword evidence="1" id="KW-0472">Membrane</keyword>
<keyword evidence="1" id="KW-0812">Transmembrane</keyword>
<dbReference type="PATRIC" id="fig|276.5.peg.2154"/>
<reference evidence="2 3" key="1">
    <citation type="journal article" date="2015" name="Genome Announc.">
        <title>Draft Genome Sequence of the Thermophile Thermus filiformis ATCC 43280, Producer of Carotenoid-(Di)glucoside-Branched Fatty Acid (Di)esters and Source of Hyperthermostable Enzymes of Biotechnological Interest.</title>
        <authorList>
            <person name="Mandelli F."/>
            <person name="Oliveira Ramires B."/>
            <person name="Couger M.B."/>
            <person name="Paixao D.A."/>
            <person name="Camilo C.M."/>
            <person name="Polikarpov I."/>
            <person name="Prade R."/>
            <person name="Riano-Pachon D.M."/>
            <person name="Squina F.M."/>
        </authorList>
    </citation>
    <scope>NUCLEOTIDE SEQUENCE [LARGE SCALE GENOMIC DNA]</scope>
    <source>
        <strain evidence="2 3">ATCC 43280</strain>
    </source>
</reference>
<keyword evidence="1" id="KW-1133">Transmembrane helix</keyword>
<keyword evidence="3" id="KW-1185">Reference proteome</keyword>
<dbReference type="AlphaFoldDB" id="A0A0A2WLJ0"/>
<dbReference type="EMBL" id="JPSL02000040">
    <property type="protein sequence ID" value="KGQ21056.1"/>
    <property type="molecule type" value="Genomic_DNA"/>
</dbReference>